<dbReference type="GO" id="GO:0046872">
    <property type="term" value="F:metal ion binding"/>
    <property type="evidence" value="ECO:0007669"/>
    <property type="project" value="InterPro"/>
</dbReference>
<sequence length="104" mass="11655">MKTILLILSVVMTFVSVCYSQQATQTLTNLEKAYQAESNATRRYEMFAQKASEENQEQIAKLFKAVSKSEAIHAQNHKRAIEALGGTPGEIVYEDVSVETTRQI</sequence>
<dbReference type="SUPFAM" id="SSF47240">
    <property type="entry name" value="Ferritin-like"/>
    <property type="match status" value="1"/>
</dbReference>
<protein>
    <recommendedName>
        <fullName evidence="2">Ferritin-like diiron domain-containing protein</fullName>
    </recommendedName>
</protein>
<keyword evidence="1" id="KW-0732">Signal</keyword>
<dbReference type="Pfam" id="PF02915">
    <property type="entry name" value="Rubrerythrin"/>
    <property type="match status" value="1"/>
</dbReference>
<proteinExistence type="predicted"/>
<dbReference type="RefSeq" id="WP_162345619.1">
    <property type="nucleotide sequence ID" value="NZ_JAAEAA010000006.1"/>
</dbReference>
<feature type="domain" description="Ferritin-like diiron" evidence="2">
    <location>
        <begin position="20"/>
        <end position="104"/>
    </location>
</feature>
<dbReference type="EMBL" id="JAAEAA010000006">
    <property type="protein sequence ID" value="NDK55568.1"/>
    <property type="molecule type" value="Genomic_DNA"/>
</dbReference>
<dbReference type="Proteomes" id="UP000478546">
    <property type="component" value="Unassembled WGS sequence"/>
</dbReference>
<dbReference type="Gene3D" id="1.20.1260.10">
    <property type="match status" value="1"/>
</dbReference>
<gene>
    <name evidence="3" type="ORF">GWO68_06560</name>
</gene>
<dbReference type="InterPro" id="IPR009040">
    <property type="entry name" value="Ferritin-like_diiron"/>
</dbReference>
<evidence type="ECO:0000313" key="3">
    <source>
        <dbReference type="EMBL" id="NDK55568.1"/>
    </source>
</evidence>
<dbReference type="GO" id="GO:0016491">
    <property type="term" value="F:oxidoreductase activity"/>
    <property type="evidence" value="ECO:0007669"/>
    <property type="project" value="InterPro"/>
</dbReference>
<organism evidence="3 4">
    <name type="scientific">Pontibacter fetidus</name>
    <dbReference type="NCBI Taxonomy" id="2700082"/>
    <lineage>
        <taxon>Bacteria</taxon>
        <taxon>Pseudomonadati</taxon>
        <taxon>Bacteroidota</taxon>
        <taxon>Cytophagia</taxon>
        <taxon>Cytophagales</taxon>
        <taxon>Hymenobacteraceae</taxon>
        <taxon>Pontibacter</taxon>
    </lineage>
</organism>
<reference evidence="3 4" key="1">
    <citation type="submission" date="2020-01" db="EMBL/GenBank/DDBJ databases">
        <authorList>
            <person name="Kim M.K."/>
        </authorList>
    </citation>
    <scope>NUCLEOTIDE SEQUENCE [LARGE SCALE GENOMIC DNA]</scope>
    <source>
        <strain evidence="3 4">BT213</strain>
    </source>
</reference>
<dbReference type="InterPro" id="IPR052753">
    <property type="entry name" value="Rbr2/Nigerythrin"/>
</dbReference>
<name>A0A6B2H0B8_9BACT</name>
<dbReference type="InterPro" id="IPR003251">
    <property type="entry name" value="Rr_diiron-bd_dom"/>
</dbReference>
<accession>A0A6B2H0B8</accession>
<dbReference type="AlphaFoldDB" id="A0A6B2H0B8"/>
<dbReference type="PANTHER" id="PTHR33746">
    <property type="entry name" value="RUBRERYTHRIN"/>
    <property type="match status" value="1"/>
</dbReference>
<comment type="caution">
    <text evidence="3">The sequence shown here is derived from an EMBL/GenBank/DDBJ whole genome shotgun (WGS) entry which is preliminary data.</text>
</comment>
<feature type="chain" id="PRO_5025406418" description="Ferritin-like diiron domain-containing protein" evidence="1">
    <location>
        <begin position="24"/>
        <end position="104"/>
    </location>
</feature>
<evidence type="ECO:0000259" key="2">
    <source>
        <dbReference type="PROSITE" id="PS50905"/>
    </source>
</evidence>
<evidence type="ECO:0000313" key="4">
    <source>
        <dbReference type="Proteomes" id="UP000478546"/>
    </source>
</evidence>
<keyword evidence="4" id="KW-1185">Reference proteome</keyword>
<evidence type="ECO:0000256" key="1">
    <source>
        <dbReference type="SAM" id="SignalP"/>
    </source>
</evidence>
<feature type="signal peptide" evidence="1">
    <location>
        <begin position="1"/>
        <end position="23"/>
    </location>
</feature>
<dbReference type="InterPro" id="IPR009078">
    <property type="entry name" value="Ferritin-like_SF"/>
</dbReference>
<dbReference type="PANTHER" id="PTHR33746:SF4">
    <property type="entry name" value="RUBRERYTHRIN"/>
    <property type="match status" value="1"/>
</dbReference>
<dbReference type="InterPro" id="IPR012347">
    <property type="entry name" value="Ferritin-like"/>
</dbReference>
<dbReference type="PROSITE" id="PS50905">
    <property type="entry name" value="FERRITIN_LIKE"/>
    <property type="match status" value="1"/>
</dbReference>